<dbReference type="GO" id="GO:0006081">
    <property type="term" value="P:aldehyde metabolic process"/>
    <property type="evidence" value="ECO:0007669"/>
    <property type="project" value="InterPro"/>
</dbReference>
<dbReference type="PIRSF" id="PIRSF036492">
    <property type="entry name" value="ALDH"/>
    <property type="match status" value="1"/>
</dbReference>
<dbReference type="PROSITE" id="PS00687">
    <property type="entry name" value="ALDEHYDE_DEHYDR_GLU"/>
    <property type="match status" value="1"/>
</dbReference>
<dbReference type="CDD" id="cd07133">
    <property type="entry name" value="ALDH_CALDH_CalB"/>
    <property type="match status" value="1"/>
</dbReference>
<dbReference type="InterPro" id="IPR012394">
    <property type="entry name" value="Aldehyde_DH_NAD(P)"/>
</dbReference>
<dbReference type="PANTHER" id="PTHR43570">
    <property type="entry name" value="ALDEHYDE DEHYDROGENASE"/>
    <property type="match status" value="1"/>
</dbReference>
<dbReference type="FunFam" id="3.40.309.10:FF:000003">
    <property type="entry name" value="Aldehyde dehydrogenase"/>
    <property type="match status" value="1"/>
</dbReference>
<sequence length="488" mass="55145">MLNQQIDPNRYQNQNQNNFQNQSSDFSTDLQQLFAQQQQAFSENSYPNIEQRRQYLKKLKQLILDNKSQINTAISQDFSNRSHSETEMFEVMTSVLGIKYALKNLRKWMRPSKRHIGILFQPASGYVLYQPVGVVGIVVPWNYPLFLAIGPLCQALAAGNRVMLKMSEYTPEFSALFKQLIAEAFPEDWVTVVTGDADVAQQFTRLPFNHILFTGASEVGKHVMRAAADNLTPVTLELGGKSPALVLADANIRESARRIAFGKAMNAGQTCVAPDYVLIPESLQTQFIAEYSAAIQEFFPKLADNPDYTAIINERQLQRLQHYLDDAQAKNATIQTITEASSGRRLAHYVLSNVSDDMQVMQNEIFGPLLPIVSYQQLDEAIAYINQRPRPLALYYFGYNKQDQQKVLLQTHSGGVCLNETLVHVGQEDLPFGGVGYSGMGNYHGYEGFVTFSHAKAVFNRPKFSLMHLFYPPYGTLLQQLILKLFIR</sequence>
<feature type="active site" evidence="5">
    <location>
        <position position="271"/>
    </location>
</feature>
<feature type="active site" evidence="5 6">
    <location>
        <position position="237"/>
    </location>
</feature>
<evidence type="ECO:0000313" key="10">
    <source>
        <dbReference type="EMBL" id="CAB1221752.1"/>
    </source>
</evidence>
<dbReference type="FunFam" id="3.40.605.10:FF:000004">
    <property type="entry name" value="Aldehyde dehydrogenase"/>
    <property type="match status" value="1"/>
</dbReference>
<dbReference type="InterPro" id="IPR016163">
    <property type="entry name" value="Ald_DH_C"/>
</dbReference>
<dbReference type="PROSITE" id="PS00070">
    <property type="entry name" value="ALDEHYDE_DEHYDR_CYS"/>
    <property type="match status" value="1"/>
</dbReference>
<dbReference type="AlphaFoldDB" id="A0A811GEN2"/>
<dbReference type="RefSeq" id="WP_174560699.1">
    <property type="nucleotide sequence ID" value="NZ_CADDTS010000048.1"/>
</dbReference>
<feature type="domain" description="Aldehyde dehydrogenase" evidence="9">
    <location>
        <begin position="24"/>
        <end position="458"/>
    </location>
</feature>
<evidence type="ECO:0000256" key="1">
    <source>
        <dbReference type="ARBA" id="ARBA00009986"/>
    </source>
</evidence>
<dbReference type="Gene3D" id="3.40.309.10">
    <property type="entry name" value="Aldehyde Dehydrogenase, Chain A, domain 2"/>
    <property type="match status" value="1"/>
</dbReference>
<name>A0A811GEN2_9GAMM</name>
<evidence type="ECO:0000256" key="5">
    <source>
        <dbReference type="PIRSR" id="PIRSR036492-1"/>
    </source>
</evidence>
<dbReference type="Pfam" id="PF00171">
    <property type="entry name" value="Aldedh"/>
    <property type="match status" value="1"/>
</dbReference>
<dbReference type="SUPFAM" id="SSF53720">
    <property type="entry name" value="ALDH-like"/>
    <property type="match status" value="1"/>
</dbReference>
<proteinExistence type="inferred from homology"/>
<feature type="region of interest" description="Disordered" evidence="8">
    <location>
        <begin position="1"/>
        <end position="23"/>
    </location>
</feature>
<dbReference type="InterPro" id="IPR015590">
    <property type="entry name" value="Aldehyde_DH_dom"/>
</dbReference>
<dbReference type="InterPro" id="IPR016160">
    <property type="entry name" value="Ald_DH_CS_CYS"/>
</dbReference>
<dbReference type="EMBL" id="CADDTS010000048">
    <property type="protein sequence ID" value="CAB1221752.1"/>
    <property type="molecule type" value="Genomic_DNA"/>
</dbReference>
<keyword evidence="2 4" id="KW-0560">Oxidoreductase</keyword>
<dbReference type="GO" id="GO:0004029">
    <property type="term" value="F:aldehyde dehydrogenase (NAD+) activity"/>
    <property type="evidence" value="ECO:0007669"/>
    <property type="project" value="TreeGrafter"/>
</dbReference>
<gene>
    <name evidence="10" type="primary">calB_2</name>
    <name evidence="10" type="ORF">SFB21_2967</name>
</gene>
<dbReference type="InterPro" id="IPR016162">
    <property type="entry name" value="Ald_DH_N"/>
</dbReference>
<dbReference type="Proteomes" id="UP000489961">
    <property type="component" value="Unassembled WGS sequence"/>
</dbReference>
<evidence type="ECO:0000256" key="4">
    <source>
        <dbReference type="PIRNR" id="PIRNR036492"/>
    </source>
</evidence>
<evidence type="ECO:0000256" key="7">
    <source>
        <dbReference type="RuleBase" id="RU003345"/>
    </source>
</evidence>
<dbReference type="InterPro" id="IPR029510">
    <property type="entry name" value="Ald_DH_CS_GLU"/>
</dbReference>
<reference evidence="10 11" key="1">
    <citation type="submission" date="2020-02" db="EMBL/GenBank/DDBJ databases">
        <authorList>
            <person name="Chaudhuri R."/>
        </authorList>
    </citation>
    <scope>NUCLEOTIDE SEQUENCE [LARGE SCALE GENOMIC DNA]</scope>
    <source>
        <strain evidence="10">SFB21</strain>
    </source>
</reference>
<comment type="caution">
    <text evidence="10">The sequence shown here is derived from an EMBL/GenBank/DDBJ whole genome shotgun (WGS) entry which is preliminary data.</text>
</comment>
<dbReference type="PANTHER" id="PTHR43570:SF20">
    <property type="entry name" value="ALDEHYDE DEHYDROGENASE ALDX-RELATED"/>
    <property type="match status" value="1"/>
</dbReference>
<accession>A0A811GEN2</accession>
<evidence type="ECO:0000256" key="8">
    <source>
        <dbReference type="SAM" id="MobiDB-lite"/>
    </source>
</evidence>
<feature type="compositionally biased region" description="Low complexity" evidence="8">
    <location>
        <begin position="12"/>
        <end position="22"/>
    </location>
</feature>
<keyword evidence="3" id="KW-0520">NAD</keyword>
<evidence type="ECO:0000256" key="3">
    <source>
        <dbReference type="ARBA" id="ARBA00023027"/>
    </source>
</evidence>
<comment type="similarity">
    <text evidence="1 4 7">Belongs to the aldehyde dehydrogenase family.</text>
</comment>
<evidence type="ECO:0000256" key="6">
    <source>
        <dbReference type="PROSITE-ProRule" id="PRU10007"/>
    </source>
</evidence>
<dbReference type="InterPro" id="IPR016161">
    <property type="entry name" value="Ald_DH/histidinol_DH"/>
</dbReference>
<protein>
    <recommendedName>
        <fullName evidence="4">Aldehyde dehydrogenase</fullName>
    </recommendedName>
</protein>
<organism evidence="10 11">
    <name type="scientific">Acinetobacter bouvetii</name>
    <dbReference type="NCBI Taxonomy" id="202951"/>
    <lineage>
        <taxon>Bacteria</taxon>
        <taxon>Pseudomonadati</taxon>
        <taxon>Pseudomonadota</taxon>
        <taxon>Gammaproteobacteria</taxon>
        <taxon>Moraxellales</taxon>
        <taxon>Moraxellaceae</taxon>
        <taxon>Acinetobacter</taxon>
    </lineage>
</organism>
<dbReference type="Gene3D" id="3.40.605.10">
    <property type="entry name" value="Aldehyde Dehydrogenase, Chain A, domain 1"/>
    <property type="match status" value="1"/>
</dbReference>
<evidence type="ECO:0000256" key="2">
    <source>
        <dbReference type="ARBA" id="ARBA00023002"/>
    </source>
</evidence>
<dbReference type="GO" id="GO:0005737">
    <property type="term" value="C:cytoplasm"/>
    <property type="evidence" value="ECO:0007669"/>
    <property type="project" value="TreeGrafter"/>
</dbReference>
<evidence type="ECO:0000313" key="11">
    <source>
        <dbReference type="Proteomes" id="UP000489961"/>
    </source>
</evidence>
<evidence type="ECO:0000259" key="9">
    <source>
        <dbReference type="Pfam" id="PF00171"/>
    </source>
</evidence>
<feature type="compositionally biased region" description="Polar residues" evidence="8">
    <location>
        <begin position="1"/>
        <end position="11"/>
    </location>
</feature>